<dbReference type="InterPro" id="IPR000276">
    <property type="entry name" value="GPCR_Rhodpsn"/>
</dbReference>
<evidence type="ECO:0000313" key="13">
    <source>
        <dbReference type="Proteomes" id="UP000663879"/>
    </source>
</evidence>
<name>A0A814P3V8_9BILA</name>
<evidence type="ECO:0000256" key="7">
    <source>
        <dbReference type="ARBA" id="ARBA00023170"/>
    </source>
</evidence>
<evidence type="ECO:0000313" key="12">
    <source>
        <dbReference type="EMBL" id="CAF1102430.1"/>
    </source>
</evidence>
<feature type="transmembrane region" description="Helical" evidence="10">
    <location>
        <begin position="61"/>
        <end position="88"/>
    </location>
</feature>
<dbReference type="OrthoDB" id="6076970at2759"/>
<evidence type="ECO:0000256" key="9">
    <source>
        <dbReference type="RuleBase" id="RU000688"/>
    </source>
</evidence>
<evidence type="ECO:0000256" key="5">
    <source>
        <dbReference type="ARBA" id="ARBA00023040"/>
    </source>
</evidence>
<keyword evidence="2" id="KW-1003">Cell membrane</keyword>
<dbReference type="PRINTS" id="PR00237">
    <property type="entry name" value="GPCRRHODOPSN"/>
</dbReference>
<feature type="transmembrane region" description="Helical" evidence="10">
    <location>
        <begin position="100"/>
        <end position="121"/>
    </location>
</feature>
<protein>
    <recommendedName>
        <fullName evidence="11">G-protein coupled receptors family 1 profile domain-containing protein</fullName>
    </recommendedName>
</protein>
<dbReference type="PANTHER" id="PTHR24229">
    <property type="entry name" value="NEUROPEPTIDES RECEPTOR"/>
    <property type="match status" value="1"/>
</dbReference>
<evidence type="ECO:0000256" key="4">
    <source>
        <dbReference type="ARBA" id="ARBA00022989"/>
    </source>
</evidence>
<keyword evidence="5 9" id="KW-0297">G-protein coupled receptor</keyword>
<dbReference type="Proteomes" id="UP000663879">
    <property type="component" value="Unassembled WGS sequence"/>
</dbReference>
<gene>
    <name evidence="12" type="ORF">OXX778_LOCUS21221</name>
</gene>
<feature type="domain" description="G-protein coupled receptors family 1 profile" evidence="11">
    <location>
        <begin position="44"/>
        <end position="382"/>
    </location>
</feature>
<evidence type="ECO:0000259" key="11">
    <source>
        <dbReference type="PROSITE" id="PS50262"/>
    </source>
</evidence>
<keyword evidence="8 9" id="KW-0807">Transducer</keyword>
<feature type="non-terminal residue" evidence="12">
    <location>
        <position position="402"/>
    </location>
</feature>
<reference evidence="12" key="1">
    <citation type="submission" date="2021-02" db="EMBL/GenBank/DDBJ databases">
        <authorList>
            <person name="Nowell W R."/>
        </authorList>
    </citation>
    <scope>NUCLEOTIDE SEQUENCE</scope>
    <source>
        <strain evidence="12">Ploen Becks lab</strain>
    </source>
</reference>
<evidence type="ECO:0000256" key="6">
    <source>
        <dbReference type="ARBA" id="ARBA00023136"/>
    </source>
</evidence>
<dbReference type="PROSITE" id="PS50262">
    <property type="entry name" value="G_PROTEIN_RECEP_F1_2"/>
    <property type="match status" value="1"/>
</dbReference>
<dbReference type="GO" id="GO:0043005">
    <property type="term" value="C:neuron projection"/>
    <property type="evidence" value="ECO:0007669"/>
    <property type="project" value="TreeGrafter"/>
</dbReference>
<accession>A0A814P3V8</accession>
<dbReference type="GO" id="GO:0004930">
    <property type="term" value="F:G protein-coupled receptor activity"/>
    <property type="evidence" value="ECO:0007669"/>
    <property type="project" value="UniProtKB-KW"/>
</dbReference>
<evidence type="ECO:0000256" key="8">
    <source>
        <dbReference type="ARBA" id="ARBA00023224"/>
    </source>
</evidence>
<keyword evidence="7 9" id="KW-0675">Receptor</keyword>
<evidence type="ECO:0000256" key="10">
    <source>
        <dbReference type="SAM" id="Phobius"/>
    </source>
</evidence>
<dbReference type="EMBL" id="CAJNOC010007635">
    <property type="protein sequence ID" value="CAF1102430.1"/>
    <property type="molecule type" value="Genomic_DNA"/>
</dbReference>
<keyword evidence="4 10" id="KW-1133">Transmembrane helix</keyword>
<comment type="similarity">
    <text evidence="9">Belongs to the G-protein coupled receptor 1 family.</text>
</comment>
<dbReference type="GO" id="GO:0005886">
    <property type="term" value="C:plasma membrane"/>
    <property type="evidence" value="ECO:0007669"/>
    <property type="project" value="UniProtKB-SubCell"/>
</dbReference>
<keyword evidence="3 9" id="KW-0812">Transmembrane</keyword>
<dbReference type="CDD" id="cd00637">
    <property type="entry name" value="7tm_classA_rhodopsin-like"/>
    <property type="match status" value="1"/>
</dbReference>
<dbReference type="Gene3D" id="1.20.1070.10">
    <property type="entry name" value="Rhodopsin 7-helix transmembrane proteins"/>
    <property type="match status" value="2"/>
</dbReference>
<dbReference type="PROSITE" id="PS00237">
    <property type="entry name" value="G_PROTEIN_RECEP_F1_1"/>
    <property type="match status" value="1"/>
</dbReference>
<feature type="transmembrane region" description="Helical" evidence="10">
    <location>
        <begin position="141"/>
        <end position="166"/>
    </location>
</feature>
<sequence length="402" mass="46483">MNLKELNNSQHNGHLIGHPTEPTIESLFLFTIILVLIFTLAITFNSISITSILTARAYTPINLLIINLGFADITYSLGIPFFVTQILNYRQPLGVYGCRLFLFTEFNGIIVGIFTVAALSVERFLDVTDKKKFLDSFSNKFKLLIIILYCILIWIFSFSVSFPLIFSIKKTKDVCQSDWSDSSIRFFFIGKLVAIFIIPYFIIIISSLKLLLFLNKWKKRMGETTGKRILIEKKRQAFRMKKHQTVFKSVIDETKLNLSRSLPAINISIEVGLKDLNDEMGQSSSNGNSTCCFLTCCRKIFYCKKKQEFYIKSSGKFINSIRRKAIRLVLVIIFLFLLQWSPFWIFQAFVLFSTRMYENIQIINMIVSTLSYSNTVANPALYMLFTYNFKEYINKGIFKTCL</sequence>
<keyword evidence="6 10" id="KW-0472">Membrane</keyword>
<feature type="transmembrane region" description="Helical" evidence="10">
    <location>
        <begin position="362"/>
        <end position="385"/>
    </location>
</feature>
<keyword evidence="13" id="KW-1185">Reference proteome</keyword>
<comment type="caution">
    <text evidence="12">The sequence shown here is derived from an EMBL/GenBank/DDBJ whole genome shotgun (WGS) entry which is preliminary data.</text>
</comment>
<dbReference type="InterPro" id="IPR017452">
    <property type="entry name" value="GPCR_Rhodpsn_7TM"/>
</dbReference>
<evidence type="ECO:0000256" key="1">
    <source>
        <dbReference type="ARBA" id="ARBA00004651"/>
    </source>
</evidence>
<feature type="transmembrane region" description="Helical" evidence="10">
    <location>
        <begin position="328"/>
        <end position="350"/>
    </location>
</feature>
<feature type="transmembrane region" description="Helical" evidence="10">
    <location>
        <begin position="186"/>
        <end position="212"/>
    </location>
</feature>
<comment type="subcellular location">
    <subcellularLocation>
        <location evidence="1">Cell membrane</location>
        <topology evidence="1">Multi-pass membrane protein</topology>
    </subcellularLocation>
</comment>
<dbReference type="SUPFAM" id="SSF81321">
    <property type="entry name" value="Family A G protein-coupled receptor-like"/>
    <property type="match status" value="2"/>
</dbReference>
<evidence type="ECO:0000256" key="3">
    <source>
        <dbReference type="ARBA" id="ARBA00022692"/>
    </source>
</evidence>
<feature type="transmembrane region" description="Helical" evidence="10">
    <location>
        <begin position="27"/>
        <end position="49"/>
    </location>
</feature>
<dbReference type="GO" id="GO:0007218">
    <property type="term" value="P:neuropeptide signaling pathway"/>
    <property type="evidence" value="ECO:0007669"/>
    <property type="project" value="TreeGrafter"/>
</dbReference>
<dbReference type="Pfam" id="PF00001">
    <property type="entry name" value="7tm_1"/>
    <property type="match status" value="1"/>
</dbReference>
<evidence type="ECO:0000256" key="2">
    <source>
        <dbReference type="ARBA" id="ARBA00022475"/>
    </source>
</evidence>
<dbReference type="PANTHER" id="PTHR24229:SF112">
    <property type="entry name" value="CHEMOKINE-LIKE RECEPTOR 1"/>
    <property type="match status" value="1"/>
</dbReference>
<organism evidence="12 13">
    <name type="scientific">Brachionus calyciflorus</name>
    <dbReference type="NCBI Taxonomy" id="104777"/>
    <lineage>
        <taxon>Eukaryota</taxon>
        <taxon>Metazoa</taxon>
        <taxon>Spiralia</taxon>
        <taxon>Gnathifera</taxon>
        <taxon>Rotifera</taxon>
        <taxon>Eurotatoria</taxon>
        <taxon>Monogononta</taxon>
        <taxon>Pseudotrocha</taxon>
        <taxon>Ploima</taxon>
        <taxon>Brachionidae</taxon>
        <taxon>Brachionus</taxon>
    </lineage>
</organism>
<dbReference type="AlphaFoldDB" id="A0A814P3V8"/>
<dbReference type="GO" id="GO:0042923">
    <property type="term" value="F:neuropeptide binding"/>
    <property type="evidence" value="ECO:0007669"/>
    <property type="project" value="TreeGrafter"/>
</dbReference>
<proteinExistence type="inferred from homology"/>